<keyword evidence="6" id="KW-0645">Protease</keyword>
<keyword evidence="9 10" id="KW-0472">Membrane</keyword>
<dbReference type="PANTHER" id="PTHR24221">
    <property type="entry name" value="ATP-BINDING CASSETTE SUB-FAMILY B"/>
    <property type="match status" value="1"/>
</dbReference>
<evidence type="ECO:0000256" key="2">
    <source>
        <dbReference type="ARBA" id="ARBA00022448"/>
    </source>
</evidence>
<dbReference type="GO" id="GO:0008234">
    <property type="term" value="F:cysteine-type peptidase activity"/>
    <property type="evidence" value="ECO:0007669"/>
    <property type="project" value="UniProtKB-KW"/>
</dbReference>
<feature type="transmembrane region" description="Helical" evidence="10">
    <location>
        <begin position="584"/>
        <end position="604"/>
    </location>
</feature>
<dbReference type="EMBL" id="AP018204">
    <property type="protein sequence ID" value="BAY59204.1"/>
    <property type="molecule type" value="Genomic_DNA"/>
</dbReference>
<dbReference type="PROSITE" id="PS50990">
    <property type="entry name" value="PEPTIDASE_C39"/>
    <property type="match status" value="1"/>
</dbReference>
<dbReference type="InterPro" id="IPR000595">
    <property type="entry name" value="cNMP-bd_dom"/>
</dbReference>
<keyword evidence="5" id="KW-0547">Nucleotide-binding</keyword>
<evidence type="ECO:0000259" key="12">
    <source>
        <dbReference type="PROSITE" id="PS50893"/>
    </source>
</evidence>
<evidence type="ECO:0000259" key="14">
    <source>
        <dbReference type="PROSITE" id="PS50990"/>
    </source>
</evidence>
<keyword evidence="4 10" id="KW-0812">Transmembrane</keyword>
<evidence type="ECO:0000259" key="13">
    <source>
        <dbReference type="PROSITE" id="PS50929"/>
    </source>
</evidence>
<name>A0A1Z4JR68_LEPBY</name>
<feature type="transmembrane region" description="Helical" evidence="10">
    <location>
        <begin position="479"/>
        <end position="503"/>
    </location>
</feature>
<dbReference type="CDD" id="cd18782">
    <property type="entry name" value="ABC_6TM_PrtD_LapB_HlyB_like"/>
    <property type="match status" value="1"/>
</dbReference>
<reference evidence="15 16" key="1">
    <citation type="submission" date="2017-06" db="EMBL/GenBank/DDBJ databases">
        <title>Genome sequencing of cyanobaciteial culture collection at National Institute for Environmental Studies (NIES).</title>
        <authorList>
            <person name="Hirose Y."/>
            <person name="Shimura Y."/>
            <person name="Fujisawa T."/>
            <person name="Nakamura Y."/>
            <person name="Kawachi M."/>
        </authorList>
    </citation>
    <scope>NUCLEOTIDE SEQUENCE [LARGE SCALE GENOMIC DNA]</scope>
    <source>
        <strain evidence="15 16">NIES-2135</strain>
        <plasmid evidence="16">Plasmid Plasmid1 dna</plasmid>
    </source>
</reference>
<dbReference type="Proteomes" id="UP000217895">
    <property type="component" value="Plasmid Plasmid1 dna"/>
</dbReference>
<dbReference type="GO" id="GO:0016887">
    <property type="term" value="F:ATP hydrolysis activity"/>
    <property type="evidence" value="ECO:0007669"/>
    <property type="project" value="InterPro"/>
</dbReference>
<evidence type="ECO:0000256" key="6">
    <source>
        <dbReference type="ARBA" id="ARBA00022807"/>
    </source>
</evidence>
<dbReference type="InterPro" id="IPR027417">
    <property type="entry name" value="P-loop_NTPase"/>
</dbReference>
<evidence type="ECO:0000259" key="11">
    <source>
        <dbReference type="PROSITE" id="PS50042"/>
    </source>
</evidence>
<dbReference type="PANTHER" id="PTHR24221:SF647">
    <property type="entry name" value="BLL6336 PROTEIN"/>
    <property type="match status" value="1"/>
</dbReference>
<evidence type="ECO:0000256" key="4">
    <source>
        <dbReference type="ARBA" id="ARBA00022692"/>
    </source>
</evidence>
<dbReference type="PROSITE" id="PS00211">
    <property type="entry name" value="ABC_TRANSPORTER_1"/>
    <property type="match status" value="1"/>
</dbReference>
<accession>A0A1Z4JR68</accession>
<keyword evidence="8 10" id="KW-1133">Transmembrane helix</keyword>
<protein>
    <submittedName>
        <fullName evidence="15">Cyclic nucleotide-regulated ABC bacteriocin/lantibiotic exporter</fullName>
    </submittedName>
</protein>
<feature type="domain" description="ABC transporter" evidence="12">
    <location>
        <begin position="760"/>
        <end position="994"/>
    </location>
</feature>
<dbReference type="GO" id="GO:0005886">
    <property type="term" value="C:plasma membrane"/>
    <property type="evidence" value="ECO:0007669"/>
    <property type="project" value="UniProtKB-SubCell"/>
</dbReference>
<evidence type="ECO:0000256" key="9">
    <source>
        <dbReference type="ARBA" id="ARBA00023136"/>
    </source>
</evidence>
<dbReference type="InterPro" id="IPR017871">
    <property type="entry name" value="ABC_transporter-like_CS"/>
</dbReference>
<feature type="transmembrane region" description="Helical" evidence="10">
    <location>
        <begin position="553"/>
        <end position="578"/>
    </location>
</feature>
<dbReference type="InterPro" id="IPR003593">
    <property type="entry name" value="AAA+_ATPase"/>
</dbReference>
<dbReference type="AlphaFoldDB" id="A0A1Z4JR68"/>
<dbReference type="Gene3D" id="3.40.50.300">
    <property type="entry name" value="P-loop containing nucleotide triphosphate hydrolases"/>
    <property type="match status" value="1"/>
</dbReference>
<comment type="subcellular location">
    <subcellularLocation>
        <location evidence="1">Cell membrane</location>
        <topology evidence="1">Multi-pass membrane protein</topology>
    </subcellularLocation>
</comment>
<dbReference type="Pfam" id="PF00664">
    <property type="entry name" value="ABC_membrane"/>
    <property type="match status" value="1"/>
</dbReference>
<evidence type="ECO:0000313" key="16">
    <source>
        <dbReference type="Proteomes" id="UP000217895"/>
    </source>
</evidence>
<keyword evidence="15" id="KW-0614">Plasmid</keyword>
<keyword evidence="3" id="KW-1003">Cell membrane</keyword>
<dbReference type="GO" id="GO:0140359">
    <property type="term" value="F:ABC-type transporter activity"/>
    <property type="evidence" value="ECO:0007669"/>
    <property type="project" value="InterPro"/>
</dbReference>
<dbReference type="PROSITE" id="PS50042">
    <property type="entry name" value="CNMP_BINDING_3"/>
    <property type="match status" value="1"/>
</dbReference>
<geneLocation type="plasmid" evidence="15">
    <name>plasmid1</name>
</geneLocation>
<dbReference type="InterPro" id="IPR011527">
    <property type="entry name" value="ABC1_TM_dom"/>
</dbReference>
<evidence type="ECO:0000313" key="15">
    <source>
        <dbReference type="EMBL" id="BAY59204.1"/>
    </source>
</evidence>
<dbReference type="FunFam" id="3.40.50.300:FF:000221">
    <property type="entry name" value="Multidrug ABC transporter ATP-binding protein"/>
    <property type="match status" value="1"/>
</dbReference>
<proteinExistence type="predicted"/>
<dbReference type="PROSITE" id="PS50893">
    <property type="entry name" value="ABC_TRANSPORTER_2"/>
    <property type="match status" value="1"/>
</dbReference>
<dbReference type="GO" id="GO:0006508">
    <property type="term" value="P:proteolysis"/>
    <property type="evidence" value="ECO:0007669"/>
    <property type="project" value="InterPro"/>
</dbReference>
<keyword evidence="7" id="KW-0067">ATP-binding</keyword>
<dbReference type="InterPro" id="IPR005074">
    <property type="entry name" value="Peptidase_C39"/>
</dbReference>
<keyword evidence="16" id="KW-1185">Reference proteome</keyword>
<evidence type="ECO:0000256" key="10">
    <source>
        <dbReference type="SAM" id="Phobius"/>
    </source>
</evidence>
<dbReference type="Gene3D" id="2.60.120.10">
    <property type="entry name" value="Jelly Rolls"/>
    <property type="match status" value="1"/>
</dbReference>
<dbReference type="SUPFAM" id="SSF51206">
    <property type="entry name" value="cAMP-binding domain-like"/>
    <property type="match status" value="1"/>
</dbReference>
<gene>
    <name evidence="15" type="ORF">NIES2135_60810</name>
</gene>
<dbReference type="SUPFAM" id="SSF52540">
    <property type="entry name" value="P-loop containing nucleoside triphosphate hydrolases"/>
    <property type="match status" value="1"/>
</dbReference>
<dbReference type="GO" id="GO:0034040">
    <property type="term" value="F:ATPase-coupled lipid transmembrane transporter activity"/>
    <property type="evidence" value="ECO:0007669"/>
    <property type="project" value="TreeGrafter"/>
</dbReference>
<dbReference type="Gene3D" id="1.20.1560.10">
    <property type="entry name" value="ABC transporter type 1, transmembrane domain"/>
    <property type="match status" value="1"/>
</dbReference>
<evidence type="ECO:0000256" key="1">
    <source>
        <dbReference type="ARBA" id="ARBA00004651"/>
    </source>
</evidence>
<dbReference type="InterPro" id="IPR014710">
    <property type="entry name" value="RmlC-like_jellyroll"/>
</dbReference>
<dbReference type="GO" id="GO:0005524">
    <property type="term" value="F:ATP binding"/>
    <property type="evidence" value="ECO:0007669"/>
    <property type="project" value="UniProtKB-KW"/>
</dbReference>
<dbReference type="InterPro" id="IPR039421">
    <property type="entry name" value="Type_1_exporter"/>
</dbReference>
<dbReference type="SMART" id="SM00382">
    <property type="entry name" value="AAA"/>
    <property type="match status" value="1"/>
</dbReference>
<dbReference type="Pfam" id="PF00005">
    <property type="entry name" value="ABC_tran"/>
    <property type="match status" value="1"/>
</dbReference>
<dbReference type="PROSITE" id="PS50929">
    <property type="entry name" value="ABC_TM1F"/>
    <property type="match status" value="1"/>
</dbReference>
<feature type="transmembrane region" description="Helical" evidence="10">
    <location>
        <begin position="429"/>
        <end position="458"/>
    </location>
</feature>
<dbReference type="InterPro" id="IPR003439">
    <property type="entry name" value="ABC_transporter-like_ATP-bd"/>
</dbReference>
<dbReference type="InterPro" id="IPR036640">
    <property type="entry name" value="ABC1_TM_sf"/>
</dbReference>
<organism evidence="15 16">
    <name type="scientific">Leptolyngbya boryana NIES-2135</name>
    <dbReference type="NCBI Taxonomy" id="1973484"/>
    <lineage>
        <taxon>Bacteria</taxon>
        <taxon>Bacillati</taxon>
        <taxon>Cyanobacteriota</taxon>
        <taxon>Cyanophyceae</taxon>
        <taxon>Leptolyngbyales</taxon>
        <taxon>Leptolyngbyaceae</taxon>
        <taxon>Leptolyngbya group</taxon>
        <taxon>Leptolyngbya</taxon>
    </lineage>
</organism>
<feature type="domain" description="Cyclic nucleotide-binding" evidence="11">
    <location>
        <begin position="20"/>
        <end position="104"/>
    </location>
</feature>
<evidence type="ECO:0000256" key="8">
    <source>
        <dbReference type="ARBA" id="ARBA00022989"/>
    </source>
</evidence>
<feature type="domain" description="Peptidase C39" evidence="14">
    <location>
        <begin position="290"/>
        <end position="416"/>
    </location>
</feature>
<evidence type="ECO:0000256" key="5">
    <source>
        <dbReference type="ARBA" id="ARBA00022741"/>
    </source>
</evidence>
<dbReference type="SUPFAM" id="SSF90123">
    <property type="entry name" value="ABC transporter transmembrane region"/>
    <property type="match status" value="1"/>
</dbReference>
<keyword evidence="6" id="KW-0788">Thiol protease</keyword>
<feature type="domain" description="ABC transmembrane type-1" evidence="13">
    <location>
        <begin position="446"/>
        <end position="725"/>
    </location>
</feature>
<evidence type="ECO:0000256" key="3">
    <source>
        <dbReference type="ARBA" id="ARBA00022475"/>
    </source>
</evidence>
<keyword evidence="2" id="KW-0813">Transport</keyword>
<evidence type="ECO:0000256" key="7">
    <source>
        <dbReference type="ARBA" id="ARBA00022840"/>
    </source>
</evidence>
<keyword evidence="6" id="KW-0378">Hydrolase</keyword>
<dbReference type="InterPro" id="IPR018490">
    <property type="entry name" value="cNMP-bd_dom_sf"/>
</dbReference>
<sequence length="1000" mass="110843">MSEMPLQPRSFLPTFFSAALFEDLLPNTCYQISSKVRINSFRPGQVIQPEHSFPIEVCCVVQGQVRVVGPADQEAPTLGVLHEGEVFGWESVVRRSTFGSVRAAGLEEVITLGLTIEDFESILQELLPTLSKHVSFVEVYDVLLRFCNTIPTKLNLPDLSEVSRHIVTQSCATVRHWFGQNDPTFHLSSGYLWFVSSSTHQSLPIGTIVESIADLPQFKSRSIPIRLLGIDRTFLSAALSTGLLPAPDAIIADSGSGELVLARLEALAKTSVPRPLPNRTPKLYPAHTARNQTFAESVVTAFWNVCELLEVPYKPEFLRQWSQQLESQPRDRMDWYAAIADAFGLSAQTVKFPTTAGGISRLQTPALIQIQDELCVMYEASDQAVVFATPSGLMRRSSREIAAVLQKNTTGTAIVLGRQAQSRTDRFGWWWLIGAFMPQTPTLLYVLMASIVVQLLGLANPLLTQQIVDRVIINSSPGALPVFGILLMGSSAIEAAITVARTYLLNNTTNRVDLLLGYQIIEHLFNLPLPFFQKRPVGEIAARINELEKVQQFITTTFLTVVLDVLFSIIYVCVMLIYSGVLTVCVLVTVPVIIGLTLVAAPVFQELIRKRSDQHAQMQSHLIEMLNGMFTVKSQRMEFAILATWRQQYRAYLKTGLKTTMLGASFQAVNSFVSNFSSLLVLWVGSNAVLNGDLTLGQLIAFRIIAGYVTQPLVRLSGLWRNAQEADVSMNLLADVKNEPPEFSEVDARRLALPQIEGHVQYDSVEFGFQPGQLQLNKVSIDIPAGTFVGVVGQSGSGKSTLLKLLPRYYAPMSGQVYIDDIDIAKINLKSLREQIGVVQQEPNLFRGTLRSNIAGGNEDVDEAAVVEAAKIAEAHDFILSLPDGYGTEVGERGSSLSGGQRQRIAIAAMVYRNPRLVILDEATSALDAETERRVVDNLMRRFGDTTCFFITHRLSNLRRADLILYMQSGLIIEQGSHLELMARRQNYYCLYQQQLQQPS</sequence>